<dbReference type="InterPro" id="IPR008271">
    <property type="entry name" value="Ser/Thr_kinase_AS"/>
</dbReference>
<dbReference type="Gene3D" id="3.30.200.20">
    <property type="entry name" value="Phosphorylase Kinase, domain 1"/>
    <property type="match status" value="1"/>
</dbReference>
<dbReference type="PROSITE" id="PS51746">
    <property type="entry name" value="PPM_2"/>
    <property type="match status" value="1"/>
</dbReference>
<keyword evidence="1" id="KW-1133">Transmembrane helix</keyword>
<keyword evidence="1" id="KW-0472">Membrane</keyword>
<organism evidence="4">
    <name type="scientific">hydrothermal vent metagenome</name>
    <dbReference type="NCBI Taxonomy" id="652676"/>
    <lineage>
        <taxon>unclassified sequences</taxon>
        <taxon>metagenomes</taxon>
        <taxon>ecological metagenomes</taxon>
    </lineage>
</organism>
<dbReference type="Gene3D" id="1.10.510.10">
    <property type="entry name" value="Transferase(Phosphotransferase) domain 1"/>
    <property type="match status" value="1"/>
</dbReference>
<gene>
    <name evidence="4" type="ORF">MNBD_GAMMA23-1459</name>
</gene>
<dbReference type="InterPro" id="IPR036457">
    <property type="entry name" value="PPM-type-like_dom_sf"/>
</dbReference>
<dbReference type="Gene3D" id="3.60.40.10">
    <property type="entry name" value="PPM-type phosphatase domain"/>
    <property type="match status" value="1"/>
</dbReference>
<keyword evidence="4" id="KW-0418">Kinase</keyword>
<accession>A0A3B0ZVB3</accession>
<dbReference type="SUPFAM" id="SSF56112">
    <property type="entry name" value="Protein kinase-like (PK-like)"/>
    <property type="match status" value="1"/>
</dbReference>
<feature type="domain" description="Protein kinase" evidence="2">
    <location>
        <begin position="269"/>
        <end position="532"/>
    </location>
</feature>
<evidence type="ECO:0000259" key="2">
    <source>
        <dbReference type="PROSITE" id="PS50011"/>
    </source>
</evidence>
<dbReference type="PROSITE" id="PS50011">
    <property type="entry name" value="PROTEIN_KINASE_DOM"/>
    <property type="match status" value="1"/>
</dbReference>
<dbReference type="PANTHER" id="PTHR44167">
    <property type="entry name" value="OVARIAN-SPECIFIC SERINE/THREONINE-PROTEIN KINASE LOK-RELATED"/>
    <property type="match status" value="1"/>
</dbReference>
<dbReference type="PROSITE" id="PS00108">
    <property type="entry name" value="PROTEIN_KINASE_ST"/>
    <property type="match status" value="1"/>
</dbReference>
<dbReference type="SMART" id="SM00331">
    <property type="entry name" value="PP2C_SIG"/>
    <property type="match status" value="1"/>
</dbReference>
<dbReference type="EMBL" id="UOFT01000008">
    <property type="protein sequence ID" value="VAW91362.1"/>
    <property type="molecule type" value="Genomic_DNA"/>
</dbReference>
<dbReference type="PANTHER" id="PTHR44167:SF24">
    <property type="entry name" value="SERINE_THREONINE-PROTEIN KINASE CHK2"/>
    <property type="match status" value="1"/>
</dbReference>
<keyword evidence="1" id="KW-0812">Transmembrane</keyword>
<evidence type="ECO:0000313" key="4">
    <source>
        <dbReference type="EMBL" id="VAW91362.1"/>
    </source>
</evidence>
<dbReference type="Pfam" id="PF00069">
    <property type="entry name" value="Pkinase"/>
    <property type="match status" value="1"/>
</dbReference>
<feature type="domain" description="PPM-type phosphatase" evidence="3">
    <location>
        <begin position="6"/>
        <end position="236"/>
    </location>
</feature>
<dbReference type="InterPro" id="IPR000719">
    <property type="entry name" value="Prot_kinase_dom"/>
</dbReference>
<dbReference type="SUPFAM" id="SSF81606">
    <property type="entry name" value="PP2C-like"/>
    <property type="match status" value="1"/>
</dbReference>
<dbReference type="InterPro" id="IPR001932">
    <property type="entry name" value="PPM-type_phosphatase-like_dom"/>
</dbReference>
<dbReference type="CDD" id="cd14014">
    <property type="entry name" value="STKc_PknB_like"/>
    <property type="match status" value="1"/>
</dbReference>
<dbReference type="CDD" id="cd00143">
    <property type="entry name" value="PP2Cc"/>
    <property type="match status" value="1"/>
</dbReference>
<keyword evidence="4" id="KW-0808">Transferase</keyword>
<dbReference type="Pfam" id="PF13672">
    <property type="entry name" value="PP2C_2"/>
    <property type="match status" value="1"/>
</dbReference>
<feature type="transmembrane region" description="Helical" evidence="1">
    <location>
        <begin position="548"/>
        <end position="568"/>
    </location>
</feature>
<dbReference type="AlphaFoldDB" id="A0A3B0ZVB3"/>
<protein>
    <submittedName>
        <fullName evidence="4">Serine/threonine protein kinase</fullName>
    </submittedName>
</protein>
<dbReference type="SMART" id="SM00332">
    <property type="entry name" value="PP2Cc"/>
    <property type="match status" value="1"/>
</dbReference>
<dbReference type="GO" id="GO:0004674">
    <property type="term" value="F:protein serine/threonine kinase activity"/>
    <property type="evidence" value="ECO:0007669"/>
    <property type="project" value="UniProtKB-KW"/>
</dbReference>
<sequence length="571" mass="64682">MKKTLAIESAHQCLAGGKAQNEDTCGIQVADGQLLKTKGIAAAIADGMSGSDAGKEASQACVKGFLNDYFSTPETWTVQTSAHKIISALNHWLHGNGQRKYQSHKGMVTTLSALVLKSNTGFIFHVGDTRIYRLRGKEFKQLTHDHRVQINENKSLLSRAVGIDVRLDIDYRSVPLEINDTFVMVSDGIHEFITDNRMTEIIQQHTHDLQLAANEITQEAINNKTNDNVTCQIVRITSLPGENEEEFYQKLTELPFPPVLEPGMILDGYKILRHLFSNKRTEVYLAQDTHSNENVVLKAPSVNYNDDAEYISLFLHEEWAGRRINSPHVMKVLEIPRKRTALYYIAEHIQGRTLRQWMEDEPRANINTVRDFVEQIARGLRAFHRLEMIHQDLKPENILVDENGTLKIIDFGSTKIAGIDEISTPIQFNNILGTINYTAPEYHIGTTGSNRSDIFSLGVITYELLSGHLPYGKELTAKNIRKVNYISIKHYNPEVPAWVDKALKKAVNINPDQRFTRLSEFIAALNNPNSRLVNTDYVPLIKRNPVRVWQVISAILLITNIILFYIIALKH</sequence>
<dbReference type="GO" id="GO:0005524">
    <property type="term" value="F:ATP binding"/>
    <property type="evidence" value="ECO:0007669"/>
    <property type="project" value="InterPro"/>
</dbReference>
<keyword evidence="4" id="KW-0723">Serine/threonine-protein kinase</keyword>
<name>A0A3B0ZVB3_9ZZZZ</name>
<dbReference type="InterPro" id="IPR011009">
    <property type="entry name" value="Kinase-like_dom_sf"/>
</dbReference>
<evidence type="ECO:0000256" key="1">
    <source>
        <dbReference type="SAM" id="Phobius"/>
    </source>
</evidence>
<evidence type="ECO:0000259" key="3">
    <source>
        <dbReference type="PROSITE" id="PS51746"/>
    </source>
</evidence>
<reference evidence="4" key="1">
    <citation type="submission" date="2018-06" db="EMBL/GenBank/DDBJ databases">
        <authorList>
            <person name="Zhirakovskaya E."/>
        </authorList>
    </citation>
    <scope>NUCLEOTIDE SEQUENCE</scope>
</reference>
<dbReference type="SMART" id="SM00220">
    <property type="entry name" value="S_TKc"/>
    <property type="match status" value="1"/>
</dbReference>
<proteinExistence type="predicted"/>